<dbReference type="Gene3D" id="1.10.3720.10">
    <property type="entry name" value="MetI-like"/>
    <property type="match status" value="1"/>
</dbReference>
<dbReference type="SUPFAM" id="SSF53850">
    <property type="entry name" value="Periplasmic binding protein-like II"/>
    <property type="match status" value="1"/>
</dbReference>
<dbReference type="SUPFAM" id="SSF161098">
    <property type="entry name" value="MetI-like"/>
    <property type="match status" value="1"/>
</dbReference>
<gene>
    <name evidence="9" type="ORF">E8A74_14795</name>
</gene>
<keyword evidence="4" id="KW-0732">Signal</keyword>
<sequence>MLGGQTVNVREAARTFVKNPAQRTGIFLVVGLVGFSFLGPLLLAHDPNTSDFSLARDALGAPPGPSRAHLLGTDALYRDVLARLAHGGRLSLGIATLATLIATLVGTVVGVTAGYAAETRARAIDVALMRLVDILLALPFLLTVTAIGAFVGRADTLTVLCVLGLSGWGGFARVLRAKTMQIRALSFITAARALGAGHVRIVLRHVLPNAASAIAVLATTSIGQMMLAEAVLGYLSLGVPPPEATWGRMLHEAEPFVGTRLGLVAAPAIAILLSVLAFGRVGEGLRDALDAPAGQTPPKARLQADLLLVAAALLLIAVLRPAPVAPPIAARPPDRSPMRGGTLRVATFVNVRTLDPALAYDEAATSLSDLVFARLVTFAEDGRIVPELARDLQVSADGRTYTFFLRDGVVFHDGARFRAADVARSLERTLHPRTPCPAANHYASIQGFSAFHAGKTPHLEGVRATGDLTVEITLERPDPTFLPLLTLAFAAPVCPSSGATVDAARPPTPCGAGPFRVASWEPEGPIRLARHGAYFVPGKPYLDAIEWHTSERPTSQRYKFEHGALDATRDLGSQDAALYRASPAWSGQHAFSPSRATNAIFMNTELPPFDVRAVRRAVALAIDPSVLEKVRGEARETSRVLPEGIPGAEGIPQMRRHDLAAALEEMRHAGYAFDPATGRGGYPHPIDYLAPADTFEQQAAEIFAQQLARIGLRIRLRLTSYATYLAEASRRRTTPMGWAGWKADFPDPGNFFEPTLSSRAISEDHSQNYAFFAHEELDRVLDAASSERDPEARRRLFLRAEEIVRDEAPWAPTYSPRVFEIWQPYVRGYTPHPVVPQRFRDTWIDTIALAETHTSASLGPASLLLPFGARRGAPWR</sequence>
<evidence type="ECO:0000256" key="3">
    <source>
        <dbReference type="ARBA" id="ARBA00022692"/>
    </source>
</evidence>
<feature type="transmembrane region" description="Helical" evidence="7">
    <location>
        <begin position="257"/>
        <end position="279"/>
    </location>
</feature>
<protein>
    <submittedName>
        <fullName evidence="9">ABC transporter permease subunit</fullName>
    </submittedName>
</protein>
<feature type="transmembrane region" description="Helical" evidence="7">
    <location>
        <begin position="128"/>
        <end position="151"/>
    </location>
</feature>
<reference evidence="9 10" key="1">
    <citation type="submission" date="2019-04" db="EMBL/GenBank/DDBJ databases">
        <authorList>
            <person name="Li Y."/>
            <person name="Wang J."/>
        </authorList>
    </citation>
    <scope>NUCLEOTIDE SEQUENCE [LARGE SCALE GENOMIC DNA]</scope>
    <source>
        <strain evidence="9 10">DSM 14668</strain>
    </source>
</reference>
<comment type="similarity">
    <text evidence="7">Belongs to the binding-protein-dependent transport system permease family.</text>
</comment>
<dbReference type="PANTHER" id="PTHR30290">
    <property type="entry name" value="PERIPLASMIC BINDING COMPONENT OF ABC TRANSPORTER"/>
    <property type="match status" value="1"/>
</dbReference>
<dbReference type="Proteomes" id="UP000309215">
    <property type="component" value="Unassembled WGS sequence"/>
</dbReference>
<feature type="transmembrane region" description="Helical" evidence="7">
    <location>
        <begin position="24"/>
        <end position="44"/>
    </location>
</feature>
<comment type="similarity">
    <text evidence="2">Belongs to the bacterial solute-binding protein 5 family.</text>
</comment>
<dbReference type="Pfam" id="PF00528">
    <property type="entry name" value="BPD_transp_1"/>
    <property type="match status" value="1"/>
</dbReference>
<feature type="transmembrane region" description="Helical" evidence="7">
    <location>
        <begin position="90"/>
        <end position="116"/>
    </location>
</feature>
<proteinExistence type="inferred from homology"/>
<dbReference type="InterPro" id="IPR039424">
    <property type="entry name" value="SBP_5"/>
</dbReference>
<accession>A0A4U1JDS1</accession>
<dbReference type="GO" id="GO:1904680">
    <property type="term" value="F:peptide transmembrane transporter activity"/>
    <property type="evidence" value="ECO:0007669"/>
    <property type="project" value="TreeGrafter"/>
</dbReference>
<dbReference type="InterPro" id="IPR035906">
    <property type="entry name" value="MetI-like_sf"/>
</dbReference>
<evidence type="ECO:0000256" key="5">
    <source>
        <dbReference type="ARBA" id="ARBA00022989"/>
    </source>
</evidence>
<dbReference type="PROSITE" id="PS50928">
    <property type="entry name" value="ABC_TM1"/>
    <property type="match status" value="1"/>
</dbReference>
<feature type="transmembrane region" description="Helical" evidence="7">
    <location>
        <begin position="157"/>
        <end position="175"/>
    </location>
</feature>
<evidence type="ECO:0000256" key="7">
    <source>
        <dbReference type="RuleBase" id="RU363032"/>
    </source>
</evidence>
<evidence type="ECO:0000256" key="4">
    <source>
        <dbReference type="ARBA" id="ARBA00022729"/>
    </source>
</evidence>
<dbReference type="Gene3D" id="3.40.190.10">
    <property type="entry name" value="Periplasmic binding protein-like II"/>
    <property type="match status" value="1"/>
</dbReference>
<evidence type="ECO:0000256" key="2">
    <source>
        <dbReference type="ARBA" id="ARBA00005695"/>
    </source>
</evidence>
<dbReference type="AlphaFoldDB" id="A0A4U1JDS1"/>
<dbReference type="GO" id="GO:0005886">
    <property type="term" value="C:plasma membrane"/>
    <property type="evidence" value="ECO:0007669"/>
    <property type="project" value="UniProtKB-SubCell"/>
</dbReference>
<evidence type="ECO:0000313" key="9">
    <source>
        <dbReference type="EMBL" id="TKD08670.1"/>
    </source>
</evidence>
<evidence type="ECO:0000259" key="8">
    <source>
        <dbReference type="PROSITE" id="PS50928"/>
    </source>
</evidence>
<feature type="transmembrane region" description="Helical" evidence="7">
    <location>
        <begin position="210"/>
        <end position="237"/>
    </location>
</feature>
<feature type="transmembrane region" description="Helical" evidence="7">
    <location>
        <begin position="300"/>
        <end position="319"/>
    </location>
</feature>
<evidence type="ECO:0000313" key="10">
    <source>
        <dbReference type="Proteomes" id="UP000309215"/>
    </source>
</evidence>
<dbReference type="GO" id="GO:0015833">
    <property type="term" value="P:peptide transport"/>
    <property type="evidence" value="ECO:0007669"/>
    <property type="project" value="TreeGrafter"/>
</dbReference>
<dbReference type="InterPro" id="IPR000914">
    <property type="entry name" value="SBP_5_dom"/>
</dbReference>
<dbReference type="InterPro" id="IPR000515">
    <property type="entry name" value="MetI-like"/>
</dbReference>
<evidence type="ECO:0000256" key="1">
    <source>
        <dbReference type="ARBA" id="ARBA00004651"/>
    </source>
</evidence>
<keyword evidence="5 7" id="KW-1133">Transmembrane helix</keyword>
<keyword evidence="7" id="KW-0813">Transport</keyword>
<feature type="domain" description="ABC transmembrane type-1" evidence="8">
    <location>
        <begin position="92"/>
        <end position="282"/>
    </location>
</feature>
<keyword evidence="6 7" id="KW-0472">Membrane</keyword>
<dbReference type="InterPro" id="IPR025966">
    <property type="entry name" value="OppC_N"/>
</dbReference>
<keyword evidence="10" id="KW-1185">Reference proteome</keyword>
<dbReference type="EMBL" id="SSMQ01000013">
    <property type="protein sequence ID" value="TKD08670.1"/>
    <property type="molecule type" value="Genomic_DNA"/>
</dbReference>
<name>A0A4U1JDS1_9BACT</name>
<keyword evidence="3 7" id="KW-0812">Transmembrane</keyword>
<comment type="caution">
    <text evidence="9">The sequence shown here is derived from an EMBL/GenBank/DDBJ whole genome shotgun (WGS) entry which is preliminary data.</text>
</comment>
<dbReference type="PANTHER" id="PTHR30290:SF38">
    <property type="entry name" value="D,D-DIPEPTIDE-BINDING PERIPLASMIC PROTEIN DDPA-RELATED"/>
    <property type="match status" value="1"/>
</dbReference>
<dbReference type="OrthoDB" id="5469165at2"/>
<comment type="subcellular location">
    <subcellularLocation>
        <location evidence="1 7">Cell membrane</location>
        <topology evidence="1 7">Multi-pass membrane protein</topology>
    </subcellularLocation>
</comment>
<evidence type="ECO:0000256" key="6">
    <source>
        <dbReference type="ARBA" id="ARBA00023136"/>
    </source>
</evidence>
<dbReference type="CDD" id="cd06261">
    <property type="entry name" value="TM_PBP2"/>
    <property type="match status" value="1"/>
</dbReference>
<dbReference type="Pfam" id="PF00496">
    <property type="entry name" value="SBP_bac_5"/>
    <property type="match status" value="1"/>
</dbReference>
<dbReference type="CDD" id="cd00995">
    <property type="entry name" value="PBP2_NikA_DppA_OppA_like"/>
    <property type="match status" value="1"/>
</dbReference>
<dbReference type="Gene3D" id="3.10.105.10">
    <property type="entry name" value="Dipeptide-binding Protein, Domain 3"/>
    <property type="match status" value="1"/>
</dbReference>
<dbReference type="Pfam" id="PF12911">
    <property type="entry name" value="OppC_N"/>
    <property type="match status" value="1"/>
</dbReference>
<organism evidence="9 10">
    <name type="scientific">Polyangium fumosum</name>
    <dbReference type="NCBI Taxonomy" id="889272"/>
    <lineage>
        <taxon>Bacteria</taxon>
        <taxon>Pseudomonadati</taxon>
        <taxon>Myxococcota</taxon>
        <taxon>Polyangia</taxon>
        <taxon>Polyangiales</taxon>
        <taxon>Polyangiaceae</taxon>
        <taxon>Polyangium</taxon>
    </lineage>
</organism>